<feature type="chain" id="PRO_5003117167" evidence="2">
    <location>
        <begin position="35"/>
        <end position="465"/>
    </location>
</feature>
<sequence>MPRSRWPNTTPSGAGPACLVLGLLLSRSGRSVQAFVPAHHRGVSSLTPPSAPARGGRALVRPRAGDMRLSATGGSGGAGDIDSSELYADMRRRLEELRQSSSSSSDTGLSPIEDDVSDLGLFQQQNDEDGGGGGGGGAKAYSAQEMKQRYYEAFWRARNLHKEAKFEGSSGIEDDYSSDTPAPPATPPPEAEAGSRTTILSHMAMDMFLSRGAAAEADDADATATSSSDVQGLTQMYYLELEEEERALASTAAAAATTAAEPLPVRQPQHAAVGAEAVFAASDVAAAAESMIPTAEPQGLTQVFFLDPKDEALAAAALPVVPGRSFLRERLGVPGEVVQDLRQVELDHARLAMLAVLLSGAVGAGAGAGAGVLLKAHDGFSALADVARTPWLDPYVAGGILAAKALSEGDWRIGKGAMAGWADRALSAVSNTGAKVLRLGSGNECLGVVCEAVSWCGVYSLVAEL</sequence>
<dbReference type="Proteomes" id="UP000002630">
    <property type="component" value="Unassembled WGS sequence"/>
</dbReference>
<feature type="region of interest" description="Disordered" evidence="1">
    <location>
        <begin position="41"/>
        <end position="83"/>
    </location>
</feature>
<reference evidence="3 4" key="1">
    <citation type="journal article" date="2010" name="Nature">
        <title>The Ectocarpus genome and the independent evolution of multicellularity in brown algae.</title>
        <authorList>
            <person name="Cock J.M."/>
            <person name="Sterck L."/>
            <person name="Rouze P."/>
            <person name="Scornet D."/>
            <person name="Allen A.E."/>
            <person name="Amoutzias G."/>
            <person name="Anthouard V."/>
            <person name="Artiguenave F."/>
            <person name="Aury J.M."/>
            <person name="Badger J.H."/>
            <person name="Beszteri B."/>
            <person name="Billiau K."/>
            <person name="Bonnet E."/>
            <person name="Bothwell J.H."/>
            <person name="Bowler C."/>
            <person name="Boyen C."/>
            <person name="Brownlee C."/>
            <person name="Carrano C.J."/>
            <person name="Charrier B."/>
            <person name="Cho G.Y."/>
            <person name="Coelho S.M."/>
            <person name="Collen J."/>
            <person name="Corre E."/>
            <person name="Da Silva C."/>
            <person name="Delage L."/>
            <person name="Delaroque N."/>
            <person name="Dittami S.M."/>
            <person name="Doulbeau S."/>
            <person name="Elias M."/>
            <person name="Farnham G."/>
            <person name="Gachon C.M."/>
            <person name="Gschloessl B."/>
            <person name="Heesch S."/>
            <person name="Jabbari K."/>
            <person name="Jubin C."/>
            <person name="Kawai H."/>
            <person name="Kimura K."/>
            <person name="Kloareg B."/>
            <person name="Kupper F.C."/>
            <person name="Lang D."/>
            <person name="Le Bail A."/>
            <person name="Leblanc C."/>
            <person name="Lerouge P."/>
            <person name="Lohr M."/>
            <person name="Lopez P.J."/>
            <person name="Martens C."/>
            <person name="Maumus F."/>
            <person name="Michel G."/>
            <person name="Miranda-Saavedra D."/>
            <person name="Morales J."/>
            <person name="Moreau H."/>
            <person name="Motomura T."/>
            <person name="Nagasato C."/>
            <person name="Napoli C.A."/>
            <person name="Nelson D.R."/>
            <person name="Nyvall-Collen P."/>
            <person name="Peters A.F."/>
            <person name="Pommier C."/>
            <person name="Potin P."/>
            <person name="Poulain J."/>
            <person name="Quesneville H."/>
            <person name="Read B."/>
            <person name="Rensing S.A."/>
            <person name="Ritter A."/>
            <person name="Rousvoal S."/>
            <person name="Samanta M."/>
            <person name="Samson G."/>
            <person name="Schroeder D.C."/>
            <person name="Segurens B."/>
            <person name="Strittmatter M."/>
            <person name="Tonon T."/>
            <person name="Tregear J.W."/>
            <person name="Valentin K."/>
            <person name="von Dassow P."/>
            <person name="Yamagishi T."/>
            <person name="Van de Peer Y."/>
            <person name="Wincker P."/>
        </authorList>
    </citation>
    <scope>NUCLEOTIDE SEQUENCE [LARGE SCALE GENOMIC DNA]</scope>
    <source>
        <strain evidence="4">Ec32 / CCAP1310/4</strain>
    </source>
</reference>
<evidence type="ECO:0000313" key="4">
    <source>
        <dbReference type="Proteomes" id="UP000002630"/>
    </source>
</evidence>
<proteinExistence type="predicted"/>
<keyword evidence="2" id="KW-0732">Signal</keyword>
<dbReference type="OrthoDB" id="10441276at2759"/>
<accession>D8LGH2</accession>
<evidence type="ECO:0000313" key="3">
    <source>
        <dbReference type="EMBL" id="CBN75747.1"/>
    </source>
</evidence>
<dbReference type="InParanoid" id="D8LGH2"/>
<evidence type="ECO:0000256" key="2">
    <source>
        <dbReference type="SAM" id="SignalP"/>
    </source>
</evidence>
<dbReference type="EMBL" id="FN649760">
    <property type="protein sequence ID" value="CBN75747.1"/>
    <property type="molecule type" value="Genomic_DNA"/>
</dbReference>
<keyword evidence="4" id="KW-1185">Reference proteome</keyword>
<dbReference type="AlphaFoldDB" id="D8LGH2"/>
<name>D8LGH2_ECTSI</name>
<feature type="compositionally biased region" description="Pro residues" evidence="1">
    <location>
        <begin position="181"/>
        <end position="190"/>
    </location>
</feature>
<protein>
    <submittedName>
        <fullName evidence="3">Uncharacterized protein</fullName>
    </submittedName>
</protein>
<organism evidence="3 4">
    <name type="scientific">Ectocarpus siliculosus</name>
    <name type="common">Brown alga</name>
    <name type="synonym">Conferva siliculosa</name>
    <dbReference type="NCBI Taxonomy" id="2880"/>
    <lineage>
        <taxon>Eukaryota</taxon>
        <taxon>Sar</taxon>
        <taxon>Stramenopiles</taxon>
        <taxon>Ochrophyta</taxon>
        <taxon>PX clade</taxon>
        <taxon>Phaeophyceae</taxon>
        <taxon>Ectocarpales</taxon>
        <taxon>Ectocarpaceae</taxon>
        <taxon>Ectocarpus</taxon>
    </lineage>
</organism>
<feature type="region of interest" description="Disordered" evidence="1">
    <location>
        <begin position="166"/>
        <end position="194"/>
    </location>
</feature>
<evidence type="ECO:0000256" key="1">
    <source>
        <dbReference type="SAM" id="MobiDB-lite"/>
    </source>
</evidence>
<feature type="signal peptide" evidence="2">
    <location>
        <begin position="1"/>
        <end position="34"/>
    </location>
</feature>
<gene>
    <name evidence="3" type="ORF">Esi_0167_0076</name>
</gene>